<gene>
    <name evidence="11" type="primary">LOC106811822</name>
</gene>
<dbReference type="RefSeq" id="XP_014671030.1">
    <property type="nucleotide sequence ID" value="XM_014815544.1"/>
</dbReference>
<evidence type="ECO:0000259" key="9">
    <source>
        <dbReference type="PROSITE" id="PS50835"/>
    </source>
</evidence>
<dbReference type="PANTHER" id="PTHR32178:SF6">
    <property type="entry name" value="IG-LIKE DOMAIN-CONTAINING PROTEIN"/>
    <property type="match status" value="1"/>
</dbReference>
<sequence length="406" mass="45824">MEVETWVTAETAEQEALEKNYHECLQALNNDDVTVREKARLVLEQQSIELPCGMCQHPDREASEYRGKWKRVLQMGEERVEHDSENIVITSSSSLFIRRAQLSDAGQYLCIWLGQYYSVYRLDVVRTEKRAVVYDTDIKGARPAKPKALPQNNLQLFTSWTDWSDCTLCGMPGRRHKIGICTLKKLDANESVKPVDLSVLHDYPGGVPCRSSALPEYFASMGEIWSRRSETLVGTCEVACPTVPAETNITDENGIIVETVRTGEGLYSIRLPPPSIPPMVKRKTVYESEGSNIELVCPNSDSTTGVTWQNNTEIIDPIKIRRFTRGRIIIDDKNALRLRRLTLTDTSLYSCWMNQRLVATVRIVVTLRDSSRPSDYIAFAGFGAAMLTVLCICCTACKNRKKQTVK</sequence>
<accession>A0ABM1EFQ9</accession>
<dbReference type="Proteomes" id="UP000695022">
    <property type="component" value="Unplaced"/>
</dbReference>
<dbReference type="InterPro" id="IPR007110">
    <property type="entry name" value="Ig-like_dom"/>
</dbReference>
<dbReference type="InterPro" id="IPR039311">
    <property type="entry name" value="FAM187A/B"/>
</dbReference>
<evidence type="ECO:0000256" key="1">
    <source>
        <dbReference type="ARBA" id="ARBA00004479"/>
    </source>
</evidence>
<comment type="subcellular location">
    <subcellularLocation>
        <location evidence="1">Membrane</location>
        <topology evidence="1">Single-pass type I membrane protein</topology>
    </subcellularLocation>
</comment>
<evidence type="ECO:0000256" key="2">
    <source>
        <dbReference type="ARBA" id="ARBA00008727"/>
    </source>
</evidence>
<evidence type="ECO:0000256" key="7">
    <source>
        <dbReference type="ARBA" id="ARBA00023180"/>
    </source>
</evidence>
<feature type="domain" description="Ig-like" evidence="9">
    <location>
        <begin position="31"/>
        <end position="110"/>
    </location>
</feature>
<keyword evidence="4" id="KW-0732">Signal</keyword>
<evidence type="ECO:0000256" key="6">
    <source>
        <dbReference type="ARBA" id="ARBA00023136"/>
    </source>
</evidence>
<proteinExistence type="inferred from homology"/>
<feature type="domain" description="Ig-like" evidence="9">
    <location>
        <begin position="274"/>
        <end position="351"/>
    </location>
</feature>
<reference evidence="11" key="1">
    <citation type="submission" date="2025-08" db="UniProtKB">
        <authorList>
            <consortium name="RefSeq"/>
        </authorList>
    </citation>
    <scope>IDENTIFICATION</scope>
</reference>
<dbReference type="SMART" id="SM00409">
    <property type="entry name" value="IG"/>
    <property type="match status" value="2"/>
</dbReference>
<dbReference type="SUPFAM" id="SSF48726">
    <property type="entry name" value="Immunoglobulin"/>
    <property type="match status" value="2"/>
</dbReference>
<evidence type="ECO:0000256" key="5">
    <source>
        <dbReference type="ARBA" id="ARBA00022989"/>
    </source>
</evidence>
<evidence type="ECO:0000256" key="3">
    <source>
        <dbReference type="ARBA" id="ARBA00022692"/>
    </source>
</evidence>
<keyword evidence="6 8" id="KW-0472">Membrane</keyword>
<evidence type="ECO:0000313" key="10">
    <source>
        <dbReference type="Proteomes" id="UP000695022"/>
    </source>
</evidence>
<evidence type="ECO:0000256" key="8">
    <source>
        <dbReference type="SAM" id="Phobius"/>
    </source>
</evidence>
<comment type="similarity">
    <text evidence="2">Belongs to the FAM187 family.</text>
</comment>
<feature type="transmembrane region" description="Helical" evidence="8">
    <location>
        <begin position="376"/>
        <end position="397"/>
    </location>
</feature>
<dbReference type="InterPro" id="IPR003599">
    <property type="entry name" value="Ig_sub"/>
</dbReference>
<dbReference type="PANTHER" id="PTHR32178">
    <property type="entry name" value="FAM187"/>
    <property type="match status" value="1"/>
</dbReference>
<dbReference type="InterPro" id="IPR036179">
    <property type="entry name" value="Ig-like_dom_sf"/>
</dbReference>
<keyword evidence="5 8" id="KW-1133">Transmembrane helix</keyword>
<keyword evidence="7" id="KW-0325">Glycoprotein</keyword>
<evidence type="ECO:0000313" key="11">
    <source>
        <dbReference type="RefSeq" id="XP_014671030.1"/>
    </source>
</evidence>
<evidence type="ECO:0000256" key="4">
    <source>
        <dbReference type="ARBA" id="ARBA00022729"/>
    </source>
</evidence>
<organism evidence="10 11">
    <name type="scientific">Priapulus caudatus</name>
    <name type="common">Priapulid worm</name>
    <dbReference type="NCBI Taxonomy" id="37621"/>
    <lineage>
        <taxon>Eukaryota</taxon>
        <taxon>Metazoa</taxon>
        <taxon>Ecdysozoa</taxon>
        <taxon>Scalidophora</taxon>
        <taxon>Priapulida</taxon>
        <taxon>Priapulimorpha</taxon>
        <taxon>Priapulimorphida</taxon>
        <taxon>Priapulidae</taxon>
        <taxon>Priapulus</taxon>
    </lineage>
</organism>
<dbReference type="GeneID" id="106811822"/>
<keyword evidence="10" id="KW-1185">Reference proteome</keyword>
<dbReference type="Gene3D" id="2.60.40.10">
    <property type="entry name" value="Immunoglobulins"/>
    <property type="match status" value="2"/>
</dbReference>
<name>A0ABM1EFQ9_PRICU</name>
<dbReference type="PROSITE" id="PS50835">
    <property type="entry name" value="IG_LIKE"/>
    <property type="match status" value="2"/>
</dbReference>
<keyword evidence="3 8" id="KW-0812">Transmembrane</keyword>
<dbReference type="InterPro" id="IPR013783">
    <property type="entry name" value="Ig-like_fold"/>
</dbReference>
<protein>
    <submittedName>
        <fullName evidence="11">Ig-like V-type domain-containing protein FAM187A</fullName>
    </submittedName>
</protein>